<comment type="caution">
    <text evidence="1">The sequence shown here is derived from an EMBL/GenBank/DDBJ whole genome shotgun (WGS) entry which is preliminary data.</text>
</comment>
<protein>
    <submittedName>
        <fullName evidence="1">Uncharacterized protein</fullName>
    </submittedName>
</protein>
<reference evidence="1" key="1">
    <citation type="journal article" date="2013" name="Environ. Microbiol.">
        <title>Microbiota from the distal guts of lean and obese adolescents exhibit partial functional redundancy besides clear differences in community structure.</title>
        <authorList>
            <person name="Ferrer M."/>
            <person name="Ruiz A."/>
            <person name="Lanza F."/>
            <person name="Haange S.B."/>
            <person name="Oberbach A."/>
            <person name="Till H."/>
            <person name="Bargiela R."/>
            <person name="Campoy C."/>
            <person name="Segura M.T."/>
            <person name="Richter M."/>
            <person name="von Bergen M."/>
            <person name="Seifert J."/>
            <person name="Suarez A."/>
        </authorList>
    </citation>
    <scope>NUCLEOTIDE SEQUENCE</scope>
</reference>
<accession>K1VB67</accession>
<dbReference type="EMBL" id="AJWY01000444">
    <property type="protein sequence ID" value="EKC81171.1"/>
    <property type="molecule type" value="Genomic_DNA"/>
</dbReference>
<proteinExistence type="predicted"/>
<name>K1VB67_9ZZZZ</name>
<evidence type="ECO:0000313" key="1">
    <source>
        <dbReference type="EMBL" id="EKC81171.1"/>
    </source>
</evidence>
<feature type="non-terminal residue" evidence="1">
    <location>
        <position position="1"/>
    </location>
</feature>
<organism evidence="1">
    <name type="scientific">human gut metagenome</name>
    <dbReference type="NCBI Taxonomy" id="408170"/>
    <lineage>
        <taxon>unclassified sequences</taxon>
        <taxon>metagenomes</taxon>
        <taxon>organismal metagenomes</taxon>
    </lineage>
</organism>
<sequence>ALAPFAQNSWTGNCLTSSKILLDVGENFINTTLPGGLNSIADAIKNISPETAQAIGKGLGQISIAIL</sequence>
<gene>
    <name evidence="1" type="ORF">LEA_00622</name>
</gene>
<dbReference type="AlphaFoldDB" id="K1VB67"/>